<feature type="domain" description="B box-type" evidence="6">
    <location>
        <begin position="106"/>
        <end position="154"/>
    </location>
</feature>
<gene>
    <name evidence="7" type="ORF">ACJMK2_032267</name>
</gene>
<evidence type="ECO:0000313" key="8">
    <source>
        <dbReference type="Proteomes" id="UP001634394"/>
    </source>
</evidence>
<dbReference type="EMBL" id="JBJQND010000004">
    <property type="protein sequence ID" value="KAL3879995.1"/>
    <property type="molecule type" value="Genomic_DNA"/>
</dbReference>
<reference evidence="7 8" key="1">
    <citation type="submission" date="2024-11" db="EMBL/GenBank/DDBJ databases">
        <title>Chromosome-level genome assembly of the freshwater bivalve Anodonta woodiana.</title>
        <authorList>
            <person name="Chen X."/>
        </authorList>
    </citation>
    <scope>NUCLEOTIDE SEQUENCE [LARGE SCALE GENOMIC DNA]</scope>
    <source>
        <strain evidence="7">MN2024</strain>
        <tissue evidence="7">Gills</tissue>
    </source>
</reference>
<dbReference type="InterPro" id="IPR001841">
    <property type="entry name" value="Znf_RING"/>
</dbReference>
<dbReference type="InterPro" id="IPR018957">
    <property type="entry name" value="Znf_C3HC4_RING-type"/>
</dbReference>
<dbReference type="PROSITE" id="PS50089">
    <property type="entry name" value="ZF_RING_2"/>
    <property type="match status" value="1"/>
</dbReference>
<evidence type="ECO:0000256" key="2">
    <source>
        <dbReference type="ARBA" id="ARBA00022771"/>
    </source>
</evidence>
<dbReference type="Gene3D" id="3.30.160.60">
    <property type="entry name" value="Classic Zinc Finger"/>
    <property type="match status" value="1"/>
</dbReference>
<dbReference type="SUPFAM" id="SSF63829">
    <property type="entry name" value="Calcium-dependent phosphotriesterase"/>
    <property type="match status" value="1"/>
</dbReference>
<dbReference type="InterPro" id="IPR000315">
    <property type="entry name" value="Znf_B-box"/>
</dbReference>
<evidence type="ECO:0000256" key="1">
    <source>
        <dbReference type="ARBA" id="ARBA00022723"/>
    </source>
</evidence>
<dbReference type="Gene3D" id="3.30.40.10">
    <property type="entry name" value="Zinc/RING finger domain, C3HC4 (zinc finger)"/>
    <property type="match status" value="1"/>
</dbReference>
<dbReference type="InterPro" id="IPR011042">
    <property type="entry name" value="6-blade_b-propeller_TolB-like"/>
</dbReference>
<evidence type="ECO:0000259" key="5">
    <source>
        <dbReference type="PROSITE" id="PS50089"/>
    </source>
</evidence>
<feature type="domain" description="RING-type" evidence="5">
    <location>
        <begin position="16"/>
        <end position="64"/>
    </location>
</feature>
<dbReference type="Proteomes" id="UP001634394">
    <property type="component" value="Unassembled WGS sequence"/>
</dbReference>
<keyword evidence="1" id="KW-0479">Metal-binding</keyword>
<dbReference type="PANTHER" id="PTHR25462">
    <property type="entry name" value="BONUS, ISOFORM C-RELATED"/>
    <property type="match status" value="1"/>
</dbReference>
<name>A0ABD3X1C6_SINWO</name>
<dbReference type="Gene3D" id="2.120.10.30">
    <property type="entry name" value="TolB, C-terminal domain"/>
    <property type="match status" value="1"/>
</dbReference>
<dbReference type="Pfam" id="PF00097">
    <property type="entry name" value="zf-C3HC4"/>
    <property type="match status" value="1"/>
</dbReference>
<dbReference type="SMART" id="SM00184">
    <property type="entry name" value="RING"/>
    <property type="match status" value="1"/>
</dbReference>
<dbReference type="PROSITE" id="PS50119">
    <property type="entry name" value="ZF_BBOX"/>
    <property type="match status" value="1"/>
</dbReference>
<keyword evidence="3" id="KW-0862">Zinc</keyword>
<accession>A0ABD3X1C6</accession>
<evidence type="ECO:0000256" key="3">
    <source>
        <dbReference type="ARBA" id="ARBA00022833"/>
    </source>
</evidence>
<keyword evidence="8" id="KW-1185">Reference proteome</keyword>
<evidence type="ECO:0000259" key="6">
    <source>
        <dbReference type="PROSITE" id="PS50119"/>
    </source>
</evidence>
<dbReference type="CDD" id="cd19757">
    <property type="entry name" value="Bbox1"/>
    <property type="match status" value="1"/>
</dbReference>
<sequence length="666" mass="75863">MAECAKKTYQNNILNCPICMDTLEKPVSLPCLHSFCSSCIGDYAASVCKREHGITSSFPCPSCRTDTKLLTDLDQVGDDARKVVDNSDISAKLFCPVESNESDQLKTCEVCFVRGFKSIAATSWCQDCQEALCNSCAEYHQSMKSLMNHKIRKMEEMPFIPQEKYNNRCPDHAMDLTFFCFSHEQLCCLKCAATKHRVCDKVEEIEATLKDPDFPDKTREMQDELNRIHSDLSYVLQNREQNTSRIGQEHMDIKEKVTFMRNTAVQQVERMMGDALSEADNKRDKVFGTLERDTDWLRDNQQLVCCLLTKMQVFKEGLEPERFLAYREIDRNIATLKREIPEKLDGMYEFNLNFVPRETDEVILKQFSTFGSVAVKNKKCKFRQLSSNSANQQTYCLTEMSNFKVSVPGETKSPKIRSILFLEDDKLLMVDVENKSLKLYDVKGVLLYRAVTRGNPTFLSRMQGNRYAVAEPDIGEISEYELSTEIKFISSIKAPLDIIGIAFLNDVFVLTSKVCIRILNQGGKCLQYLDKNSNGKQLFSSLKYIHGDPSDSVVYVSDELSNKVFAFKQHPVSKLVQQDPLQVYSHPRLTTPTGVDIDMFGNLLVCGCGSGNIHMFDKGGTHLKILHSNVTSPLNLGWDSFKKRLVLSMINSQFQIQFFNKTKINE</sequence>
<dbReference type="PROSITE" id="PS00518">
    <property type="entry name" value="ZF_RING_1"/>
    <property type="match status" value="1"/>
</dbReference>
<dbReference type="AlphaFoldDB" id="A0ABD3X1C6"/>
<dbReference type="InterPro" id="IPR013083">
    <property type="entry name" value="Znf_RING/FYVE/PHD"/>
</dbReference>
<dbReference type="PANTHER" id="PTHR25462:SF296">
    <property type="entry name" value="MEIOTIC P26, ISOFORM F"/>
    <property type="match status" value="1"/>
</dbReference>
<proteinExistence type="predicted"/>
<evidence type="ECO:0000313" key="7">
    <source>
        <dbReference type="EMBL" id="KAL3879995.1"/>
    </source>
</evidence>
<protein>
    <submittedName>
        <fullName evidence="7">Uncharacterized protein</fullName>
    </submittedName>
</protein>
<dbReference type="GO" id="GO:0008270">
    <property type="term" value="F:zinc ion binding"/>
    <property type="evidence" value="ECO:0007669"/>
    <property type="project" value="UniProtKB-KW"/>
</dbReference>
<comment type="caution">
    <text evidence="7">The sequence shown here is derived from an EMBL/GenBank/DDBJ whole genome shotgun (WGS) entry which is preliminary data.</text>
</comment>
<dbReference type="InterPro" id="IPR017907">
    <property type="entry name" value="Znf_RING_CS"/>
</dbReference>
<dbReference type="SUPFAM" id="SSF57850">
    <property type="entry name" value="RING/U-box"/>
    <property type="match status" value="1"/>
</dbReference>
<organism evidence="7 8">
    <name type="scientific">Sinanodonta woodiana</name>
    <name type="common">Chinese pond mussel</name>
    <name type="synonym">Anodonta woodiana</name>
    <dbReference type="NCBI Taxonomy" id="1069815"/>
    <lineage>
        <taxon>Eukaryota</taxon>
        <taxon>Metazoa</taxon>
        <taxon>Spiralia</taxon>
        <taxon>Lophotrochozoa</taxon>
        <taxon>Mollusca</taxon>
        <taxon>Bivalvia</taxon>
        <taxon>Autobranchia</taxon>
        <taxon>Heteroconchia</taxon>
        <taxon>Palaeoheterodonta</taxon>
        <taxon>Unionida</taxon>
        <taxon>Unionoidea</taxon>
        <taxon>Unionidae</taxon>
        <taxon>Unioninae</taxon>
        <taxon>Sinanodonta</taxon>
    </lineage>
</organism>
<evidence type="ECO:0000256" key="4">
    <source>
        <dbReference type="PROSITE-ProRule" id="PRU00024"/>
    </source>
</evidence>
<keyword evidence="2 4" id="KW-0863">Zinc-finger</keyword>
<dbReference type="InterPro" id="IPR047153">
    <property type="entry name" value="TRIM45/56/19-like"/>
</dbReference>